<evidence type="ECO:0000259" key="1">
    <source>
        <dbReference type="Pfam" id="PF22936"/>
    </source>
</evidence>
<dbReference type="EMBL" id="JBJUIK010000008">
    <property type="protein sequence ID" value="KAL3521037.1"/>
    <property type="molecule type" value="Genomic_DNA"/>
</dbReference>
<dbReference type="PANTHER" id="PTHR11439">
    <property type="entry name" value="GAG-POL-RELATED RETROTRANSPOSON"/>
    <property type="match status" value="1"/>
</dbReference>
<gene>
    <name evidence="2" type="ORF">ACH5RR_019186</name>
</gene>
<proteinExistence type="predicted"/>
<evidence type="ECO:0000313" key="2">
    <source>
        <dbReference type="EMBL" id="KAL3521037.1"/>
    </source>
</evidence>
<dbReference type="CDD" id="cd09272">
    <property type="entry name" value="RNase_HI_RT_Ty1"/>
    <property type="match status" value="1"/>
</dbReference>
<dbReference type="Pfam" id="PF22936">
    <property type="entry name" value="Pol_BBD"/>
    <property type="match status" value="1"/>
</dbReference>
<sequence>MGHTAPTCHTRDDVLKSFNAMTLIESSESTWYPDSGPTAHMTPHTGNLSSFASYYGFDKLLVSNGTLLPLAHTSSSYVFTHSRSFHLKHAHHVPRLIHNLLSISHLCHDNNCFANFNSTHLCVKDNLTGKPLLSTKSTGGLYPITSSLVVPKSSVLVARAMPIGFIQVSRNLSSFCSIFQLSKSKDLSFQAFSLIMYVDVDWASYPDTRLCIIGYAIYFGSNLISWSSKKQPTVSRSSAESEYPSIAFVVDKSS</sequence>
<keyword evidence="3" id="KW-1185">Reference proteome</keyword>
<feature type="domain" description="Retrovirus-related Pol polyprotein from transposon TNT 1-94-like beta-barrel" evidence="1">
    <location>
        <begin position="31"/>
        <end position="108"/>
    </location>
</feature>
<organism evidence="2 3">
    <name type="scientific">Cinchona calisaya</name>
    <dbReference type="NCBI Taxonomy" id="153742"/>
    <lineage>
        <taxon>Eukaryota</taxon>
        <taxon>Viridiplantae</taxon>
        <taxon>Streptophyta</taxon>
        <taxon>Embryophyta</taxon>
        <taxon>Tracheophyta</taxon>
        <taxon>Spermatophyta</taxon>
        <taxon>Magnoliopsida</taxon>
        <taxon>eudicotyledons</taxon>
        <taxon>Gunneridae</taxon>
        <taxon>Pentapetalae</taxon>
        <taxon>asterids</taxon>
        <taxon>lamiids</taxon>
        <taxon>Gentianales</taxon>
        <taxon>Rubiaceae</taxon>
        <taxon>Cinchonoideae</taxon>
        <taxon>Cinchoneae</taxon>
        <taxon>Cinchona</taxon>
    </lineage>
</organism>
<accession>A0ABD2ZNN8</accession>
<dbReference type="InterPro" id="IPR054722">
    <property type="entry name" value="PolX-like_BBD"/>
</dbReference>
<dbReference type="AlphaFoldDB" id="A0ABD2ZNN8"/>
<name>A0ABD2ZNN8_9GENT</name>
<dbReference type="PANTHER" id="PTHR11439:SF463">
    <property type="entry name" value="REVERSE TRANSCRIPTASE TY1_COPIA-TYPE DOMAIN-CONTAINING PROTEIN"/>
    <property type="match status" value="1"/>
</dbReference>
<evidence type="ECO:0000313" key="3">
    <source>
        <dbReference type="Proteomes" id="UP001630127"/>
    </source>
</evidence>
<protein>
    <recommendedName>
        <fullName evidence="1">Retrovirus-related Pol polyprotein from transposon TNT 1-94-like beta-barrel domain-containing protein</fullName>
    </recommendedName>
</protein>
<comment type="caution">
    <text evidence="2">The sequence shown here is derived from an EMBL/GenBank/DDBJ whole genome shotgun (WGS) entry which is preliminary data.</text>
</comment>
<reference evidence="2 3" key="1">
    <citation type="submission" date="2024-11" db="EMBL/GenBank/DDBJ databases">
        <title>A near-complete genome assembly of Cinchona calisaya.</title>
        <authorList>
            <person name="Lian D.C."/>
            <person name="Zhao X.W."/>
            <person name="Wei L."/>
        </authorList>
    </citation>
    <scope>NUCLEOTIDE SEQUENCE [LARGE SCALE GENOMIC DNA]</scope>
    <source>
        <tissue evidence="2">Nenye</tissue>
    </source>
</reference>
<dbReference type="Proteomes" id="UP001630127">
    <property type="component" value="Unassembled WGS sequence"/>
</dbReference>